<evidence type="ECO:0000313" key="13">
    <source>
        <dbReference type="EMBL" id="JAV48213.1"/>
    </source>
</evidence>
<keyword evidence="7 11" id="KW-0732">Signal</keyword>
<comment type="subcellular location">
    <subcellularLocation>
        <location evidence="2 11">Endoplasmic reticulum membrane</location>
        <topology evidence="2 11">Single-pass type I membrane protein</topology>
    </subcellularLocation>
</comment>
<keyword evidence="10 11" id="KW-0472">Membrane</keyword>
<feature type="coiled-coil region" evidence="12">
    <location>
        <begin position="505"/>
        <end position="543"/>
    </location>
</feature>
<dbReference type="GO" id="GO:0008250">
    <property type="term" value="C:oligosaccharyltransferase complex"/>
    <property type="evidence" value="ECO:0007669"/>
    <property type="project" value="UniProtKB-UniRule"/>
</dbReference>
<comment type="subunit">
    <text evidence="11">Component of the oligosaccharyltransferase (OST) complex.</text>
</comment>
<dbReference type="Pfam" id="PF04597">
    <property type="entry name" value="Ribophorin_I"/>
    <property type="match status" value="1"/>
</dbReference>
<keyword evidence="9 11" id="KW-1133">Transmembrane helix</keyword>
<evidence type="ECO:0000256" key="9">
    <source>
        <dbReference type="ARBA" id="ARBA00022989"/>
    </source>
</evidence>
<dbReference type="GO" id="GO:0018279">
    <property type="term" value="P:protein N-linked glycosylation via asparagine"/>
    <property type="evidence" value="ECO:0007669"/>
    <property type="project" value="TreeGrafter"/>
</dbReference>
<dbReference type="InterPro" id="IPR007676">
    <property type="entry name" value="Ribophorin_I"/>
</dbReference>
<evidence type="ECO:0000256" key="7">
    <source>
        <dbReference type="ARBA" id="ARBA00022729"/>
    </source>
</evidence>
<dbReference type="GO" id="GO:0016740">
    <property type="term" value="F:transferase activity"/>
    <property type="evidence" value="ECO:0007669"/>
    <property type="project" value="UniProtKB-KW"/>
</dbReference>
<evidence type="ECO:0000256" key="11">
    <source>
        <dbReference type="RuleBase" id="RU361143"/>
    </source>
</evidence>
<keyword evidence="6 11" id="KW-0812">Transmembrane</keyword>
<evidence type="ECO:0000256" key="4">
    <source>
        <dbReference type="ARBA" id="ARBA00008905"/>
    </source>
</evidence>
<comment type="function">
    <text evidence="1 11">Subunit of the oligosaccharyl transferase (OST) complex that catalyzes the initial transfer of a defined glycan (Glc(3)Man(9)GlcNAc(2) in eukaryotes) from the lipid carrier dolichol-pyrophosphate to an asparagine residue within an Asn-X-Ser/Thr consensus motif in nascent polypeptide chains, the first step in protein N-glycosylation. N-glycosylation occurs cotranslationally and the complex associates with the Sec61 complex at the channel-forming translocon complex that mediates protein translocation across the endoplasmic reticulum (ER). All subunits are required for a maximal enzyme activity.</text>
</comment>
<sequence length="596" mass="68298">MLGYNFSIVFLILYTIQAVAKGDTSGLVNSKVDRNIDISSQLVKIITKLTIENGGKSPANNFLFGLEEKQSNIAAIGSSLQEDGKTPLKMETIHLPQRDGTYWRVSLKNSLLPGKSVTLEIETVFTHSLVPYPSHITQSEKQLVLYHGNHYFFSPYPTRIQTTTVTLASSSIESYSKLKPVSHTDNVISYGPYENIPPFSFNKMLIHYENNNNFLSVTNLERSIELSHWGVISVEEVVDIKHTGAILKGPFSRYEYQRDQSGFSSVRNFKTVLPASAVDVYYRDEIGNISTSHLRVMEDSVEVELRPRFPLFGGWKTHYVLGYYVPTYEYLYNSGDQYVLKMRFVDHIFDDSVIDLATVKVILPEGSRDIQVKLPYPATRGDDQLHYTYLDTVGRPVIVLSKENLVEQHIQDFEIYYKFQKILMLQEPLLVVIALYLLFIMVIIYVRLDFTITRDPQKESRLRISGLIEHIQNHHEKRTDLYSRYDNILNKYKANKDSSSYQASMKTVNTEHKNETQAINELLQKMKQEGSDAAEKISDLQRLDKNLREQFHQQMALVEKLIAGKIGKQQYVDAEAAVMKKKEEIAEKMQAVLASL</sequence>
<comment type="pathway">
    <text evidence="3 11">Protein modification; protein glycosylation.</text>
</comment>
<evidence type="ECO:0000256" key="2">
    <source>
        <dbReference type="ARBA" id="ARBA00004115"/>
    </source>
</evidence>
<dbReference type="EMBL" id="GFAH01000176">
    <property type="protein sequence ID" value="JAV48213.1"/>
    <property type="molecule type" value="Transcribed_RNA"/>
</dbReference>
<evidence type="ECO:0000256" key="6">
    <source>
        <dbReference type="ARBA" id="ARBA00022692"/>
    </source>
</evidence>
<comment type="similarity">
    <text evidence="4 11">Belongs to the OST1 family.</text>
</comment>
<keyword evidence="8 11" id="KW-0256">Endoplasmic reticulum</keyword>
<feature type="chain" id="PRO_5011830292" description="Dolichyl-diphosphooligosaccharide--protein glycosyltransferase subunit 1" evidence="11">
    <location>
        <begin position="23"/>
        <end position="596"/>
    </location>
</feature>
<dbReference type="AlphaFoldDB" id="A0A1W7RAP9"/>
<evidence type="ECO:0000256" key="1">
    <source>
        <dbReference type="ARBA" id="ARBA00002791"/>
    </source>
</evidence>
<protein>
    <recommendedName>
        <fullName evidence="5 11">Dolichyl-diphosphooligosaccharide--protein glycosyltransferase subunit 1</fullName>
    </recommendedName>
</protein>
<dbReference type="PANTHER" id="PTHR21049">
    <property type="entry name" value="RIBOPHORIN I"/>
    <property type="match status" value="1"/>
</dbReference>
<dbReference type="UniPathway" id="UPA00378"/>
<reference evidence="13" key="1">
    <citation type="submission" date="2016-11" db="EMBL/GenBank/DDBJ databases">
        <title>Venom-gland transcriptomics and venom proteomics of the black-back scorpion (Hadrurus spadix) reveal detectability challenges and an unexplored realm of animal toxin diversity.</title>
        <authorList>
            <person name="Rokyta D.R."/>
            <person name="Ward M.J."/>
        </authorList>
    </citation>
    <scope>NUCLEOTIDE SEQUENCE</scope>
    <source>
        <tissue evidence="13">Venom gland</tissue>
    </source>
</reference>
<evidence type="ECO:0000256" key="10">
    <source>
        <dbReference type="ARBA" id="ARBA00023136"/>
    </source>
</evidence>
<keyword evidence="13" id="KW-0808">Transferase</keyword>
<organism evidence="13">
    <name type="scientific">Hadrurus spadix</name>
    <dbReference type="NCBI Taxonomy" id="141984"/>
    <lineage>
        <taxon>Eukaryota</taxon>
        <taxon>Metazoa</taxon>
        <taxon>Ecdysozoa</taxon>
        <taxon>Arthropoda</taxon>
        <taxon>Chelicerata</taxon>
        <taxon>Arachnida</taxon>
        <taxon>Scorpiones</taxon>
        <taxon>Iurida</taxon>
        <taxon>Iuroidea</taxon>
        <taxon>Hadrurus</taxon>
    </lineage>
</organism>
<evidence type="ECO:0000256" key="12">
    <source>
        <dbReference type="SAM" id="Coils"/>
    </source>
</evidence>
<proteinExistence type="inferred from homology"/>
<name>A0A1W7RAP9_9SCOR</name>
<feature type="transmembrane region" description="Helical" evidence="11">
    <location>
        <begin position="429"/>
        <end position="448"/>
    </location>
</feature>
<accession>A0A1W7RAP9</accession>
<feature type="signal peptide" evidence="11">
    <location>
        <begin position="1"/>
        <end position="22"/>
    </location>
</feature>
<evidence type="ECO:0000256" key="8">
    <source>
        <dbReference type="ARBA" id="ARBA00022824"/>
    </source>
</evidence>
<evidence type="ECO:0000256" key="3">
    <source>
        <dbReference type="ARBA" id="ARBA00004922"/>
    </source>
</evidence>
<dbReference type="PANTHER" id="PTHR21049:SF0">
    <property type="entry name" value="DOLICHYL-DIPHOSPHOOLIGOSACCHARIDE--PROTEIN GLYCOSYLTRANSFERASE SUBUNIT 1"/>
    <property type="match status" value="1"/>
</dbReference>
<evidence type="ECO:0000256" key="5">
    <source>
        <dbReference type="ARBA" id="ARBA00017611"/>
    </source>
</evidence>
<keyword evidence="12" id="KW-0175">Coiled coil</keyword>